<sequence length="311" mass="30896">MRRPVPRPNGAAFVLAAAVLWGTVGPAQVWADTGDDPVALGAARILIGGLVLAVVAARSRAGLRPLARRDVWPWLLLAALATAAYQAGFMFSVSRTGAALATAVALGMAPVATGAFARLLGGDRPGPGWTAGTLGAVAGCALLLAPGAGRVDTAGIVLGIVSGACYGLYTVAAKRLTERRVPMSAAVSATLLAGGLAISPALVRRPPAPDGPGLALLAWLGVAATAAAYLLFVAGLERVLASTAGTLSLAEPLVAAVLGLAVLGERVTAASGAGLALLVGGLAVVSTGGKGRRDGPVRSRVDVSFDERPRT</sequence>
<evidence type="ECO:0000256" key="5">
    <source>
        <dbReference type="ARBA" id="ARBA00023136"/>
    </source>
</evidence>
<comment type="caution">
    <text evidence="8">The sequence shown here is derived from an EMBL/GenBank/DDBJ whole genome shotgun (WGS) entry which is preliminary data.</text>
</comment>
<evidence type="ECO:0000256" key="4">
    <source>
        <dbReference type="ARBA" id="ARBA00022989"/>
    </source>
</evidence>
<evidence type="ECO:0000313" key="9">
    <source>
        <dbReference type="Proteomes" id="UP000431901"/>
    </source>
</evidence>
<evidence type="ECO:0000256" key="2">
    <source>
        <dbReference type="ARBA" id="ARBA00007362"/>
    </source>
</evidence>
<feature type="transmembrane region" description="Helical" evidence="6">
    <location>
        <begin position="97"/>
        <end position="117"/>
    </location>
</feature>
<reference evidence="8 9" key="1">
    <citation type="submission" date="2019-12" db="EMBL/GenBank/DDBJ databases">
        <title>Nocardia macrotermitis sp. nov. and Nocardia aurantia sp. nov., isolated from the gut of the fungus growing-termite Macrotermes natalensis.</title>
        <authorList>
            <person name="Christine B."/>
            <person name="Rene B."/>
        </authorList>
    </citation>
    <scope>NUCLEOTIDE SEQUENCE [LARGE SCALE GENOMIC DNA]</scope>
    <source>
        <strain evidence="8 9">DSM 102126</strain>
    </source>
</reference>
<evidence type="ECO:0000259" key="7">
    <source>
        <dbReference type="Pfam" id="PF00892"/>
    </source>
</evidence>
<evidence type="ECO:0000256" key="6">
    <source>
        <dbReference type="SAM" id="Phobius"/>
    </source>
</evidence>
<dbReference type="PANTHER" id="PTHR32322:SF2">
    <property type="entry name" value="EAMA DOMAIN-CONTAINING PROTEIN"/>
    <property type="match status" value="1"/>
</dbReference>
<comment type="similarity">
    <text evidence="2">Belongs to the EamA transporter family.</text>
</comment>
<evidence type="ECO:0000313" key="8">
    <source>
        <dbReference type="EMBL" id="MXQ63103.1"/>
    </source>
</evidence>
<dbReference type="GO" id="GO:0016020">
    <property type="term" value="C:membrane"/>
    <property type="evidence" value="ECO:0007669"/>
    <property type="project" value="UniProtKB-SubCell"/>
</dbReference>
<feature type="domain" description="EamA" evidence="7">
    <location>
        <begin position="10"/>
        <end position="144"/>
    </location>
</feature>
<feature type="transmembrane region" description="Helical" evidence="6">
    <location>
        <begin position="214"/>
        <end position="232"/>
    </location>
</feature>
<accession>A0A6I4W0R4</accession>
<evidence type="ECO:0000256" key="3">
    <source>
        <dbReference type="ARBA" id="ARBA00022692"/>
    </source>
</evidence>
<feature type="transmembrane region" description="Helical" evidence="6">
    <location>
        <begin position="184"/>
        <end position="202"/>
    </location>
</feature>
<keyword evidence="4 6" id="KW-1133">Transmembrane helix</keyword>
<dbReference type="EMBL" id="WUTW01000001">
    <property type="protein sequence ID" value="MXQ63103.1"/>
    <property type="molecule type" value="Genomic_DNA"/>
</dbReference>
<keyword evidence="9" id="KW-1185">Reference proteome</keyword>
<keyword evidence="3 6" id="KW-0812">Transmembrane</keyword>
<dbReference type="Proteomes" id="UP000431901">
    <property type="component" value="Unassembled WGS sequence"/>
</dbReference>
<evidence type="ECO:0000256" key="1">
    <source>
        <dbReference type="ARBA" id="ARBA00004141"/>
    </source>
</evidence>
<dbReference type="InterPro" id="IPR000620">
    <property type="entry name" value="EamA_dom"/>
</dbReference>
<keyword evidence="5 6" id="KW-0472">Membrane</keyword>
<dbReference type="PANTHER" id="PTHR32322">
    <property type="entry name" value="INNER MEMBRANE TRANSPORTER"/>
    <property type="match status" value="1"/>
</dbReference>
<comment type="subcellular location">
    <subcellularLocation>
        <location evidence="1">Membrane</location>
        <topology evidence="1">Multi-pass membrane protein</topology>
    </subcellularLocation>
</comment>
<protein>
    <submittedName>
        <fullName evidence="8">EamA family transporter</fullName>
    </submittedName>
</protein>
<organism evidence="8 9">
    <name type="scientific">Actinomadura rayongensis</name>
    <dbReference type="NCBI Taxonomy" id="1429076"/>
    <lineage>
        <taxon>Bacteria</taxon>
        <taxon>Bacillati</taxon>
        <taxon>Actinomycetota</taxon>
        <taxon>Actinomycetes</taxon>
        <taxon>Streptosporangiales</taxon>
        <taxon>Thermomonosporaceae</taxon>
        <taxon>Actinomadura</taxon>
    </lineage>
</organism>
<dbReference type="Pfam" id="PF00892">
    <property type="entry name" value="EamA"/>
    <property type="match status" value="2"/>
</dbReference>
<dbReference type="InterPro" id="IPR050638">
    <property type="entry name" value="AA-Vitamin_Transporters"/>
</dbReference>
<feature type="transmembrane region" description="Helical" evidence="6">
    <location>
        <begin position="41"/>
        <end position="59"/>
    </location>
</feature>
<dbReference type="InterPro" id="IPR037185">
    <property type="entry name" value="EmrE-like"/>
</dbReference>
<dbReference type="OrthoDB" id="3577499at2"/>
<feature type="domain" description="EamA" evidence="7">
    <location>
        <begin position="154"/>
        <end position="286"/>
    </location>
</feature>
<gene>
    <name evidence="8" type="ORF">GQ466_03545</name>
</gene>
<dbReference type="RefSeq" id="WP_161101304.1">
    <property type="nucleotide sequence ID" value="NZ_JBHLYI010000002.1"/>
</dbReference>
<dbReference type="SUPFAM" id="SSF103481">
    <property type="entry name" value="Multidrug resistance efflux transporter EmrE"/>
    <property type="match status" value="2"/>
</dbReference>
<feature type="transmembrane region" description="Helical" evidence="6">
    <location>
        <begin position="129"/>
        <end position="148"/>
    </location>
</feature>
<proteinExistence type="inferred from homology"/>
<dbReference type="AlphaFoldDB" id="A0A6I4W0R4"/>
<feature type="transmembrane region" description="Helical" evidence="6">
    <location>
        <begin position="239"/>
        <end position="263"/>
    </location>
</feature>
<feature type="transmembrane region" description="Helical" evidence="6">
    <location>
        <begin position="269"/>
        <end position="289"/>
    </location>
</feature>
<name>A0A6I4W0R4_9ACTN</name>
<feature type="transmembrane region" description="Helical" evidence="6">
    <location>
        <begin position="154"/>
        <end position="172"/>
    </location>
</feature>
<feature type="transmembrane region" description="Helical" evidence="6">
    <location>
        <begin position="71"/>
        <end position="91"/>
    </location>
</feature>